<dbReference type="AlphaFoldDB" id="A0A429XTF1"/>
<dbReference type="PANTHER" id="PTHR35089:SF1">
    <property type="entry name" value="CHAPERONE PROTEIN SKP"/>
    <property type="match status" value="1"/>
</dbReference>
<dbReference type="EMBL" id="RXFM01000009">
    <property type="protein sequence ID" value="RST71085.1"/>
    <property type="molecule type" value="Genomic_DNA"/>
</dbReference>
<dbReference type="GO" id="GO:0005829">
    <property type="term" value="C:cytosol"/>
    <property type="evidence" value="ECO:0007669"/>
    <property type="project" value="TreeGrafter"/>
</dbReference>
<feature type="signal peptide" evidence="3">
    <location>
        <begin position="1"/>
        <end position="21"/>
    </location>
</feature>
<dbReference type="Proteomes" id="UP000279470">
    <property type="component" value="Unassembled WGS sequence"/>
</dbReference>
<reference evidence="5" key="1">
    <citation type="submission" date="2018-11" db="EMBL/GenBank/DDBJ databases">
        <title>Phylogenetic, genomic, and biogeographic characterization of a novel and ubiquitous marine invertebrate-associated Rickettsiales parasite, Candidatus Marinoinvertebrata rohwerii, gen. nov., sp. nov.</title>
        <authorList>
            <person name="Klinges J.G."/>
            <person name="Rosales S.M."/>
            <person name="Mcminds R."/>
            <person name="Shaver E.C."/>
            <person name="Shantz A."/>
            <person name="Peters E.C."/>
            <person name="Burkepile D.E."/>
            <person name="Silliman B.R."/>
            <person name="Vega Thurber R.L."/>
        </authorList>
    </citation>
    <scope>NUCLEOTIDE SEQUENCE [LARGE SCALE GENOMIC DNA]</scope>
    <source>
        <strain evidence="5">a_cerv_44</strain>
    </source>
</reference>
<evidence type="ECO:0000313" key="4">
    <source>
        <dbReference type="EMBL" id="RST71085.1"/>
    </source>
</evidence>
<accession>A0A429XTF1</accession>
<dbReference type="InterPro" id="IPR005632">
    <property type="entry name" value="Chaperone_Skp"/>
</dbReference>
<comment type="similarity">
    <text evidence="1">Belongs to the Skp family.</text>
</comment>
<name>A0A429XTF1_9RICK</name>
<dbReference type="SMART" id="SM00935">
    <property type="entry name" value="OmpH"/>
    <property type="match status" value="1"/>
</dbReference>
<keyword evidence="2 3" id="KW-0732">Signal</keyword>
<evidence type="ECO:0000256" key="3">
    <source>
        <dbReference type="SAM" id="SignalP"/>
    </source>
</evidence>
<dbReference type="RefSeq" id="WP_126044316.1">
    <property type="nucleotide sequence ID" value="NZ_RXFM01000009.1"/>
</dbReference>
<organism evidence="4 5">
    <name type="scientific">Candidatus Aquarickettsia rohweri</name>
    <dbReference type="NCBI Taxonomy" id="2602574"/>
    <lineage>
        <taxon>Bacteria</taxon>
        <taxon>Pseudomonadati</taxon>
        <taxon>Pseudomonadota</taxon>
        <taxon>Alphaproteobacteria</taxon>
        <taxon>Rickettsiales</taxon>
        <taxon>Candidatus Midichloriaceae</taxon>
        <taxon>Candidatus Aquarickettsia</taxon>
    </lineage>
</organism>
<dbReference type="Pfam" id="PF03938">
    <property type="entry name" value="OmpH"/>
    <property type="match status" value="1"/>
</dbReference>
<sequence length="183" mass="21021">MKFLKFISAFAFLFLIENACAQTKIGIIDTSKITEKSTAYTEASKLVGNEIKNYDESVTQVGKSFSKKVEDLEKKKNVMSSKEYNRKRDELAKEEEELQKKFYDQRVKIDKKVHNINQILDDNLKKIVNVLAKEKNITIIFNKAATLYSDDSIDITDDIITKLNKELKSIDINLPQNKSSDSK</sequence>
<comment type="caution">
    <text evidence="4">The sequence shown here is derived from an EMBL/GenBank/DDBJ whole genome shotgun (WGS) entry which is preliminary data.</text>
</comment>
<dbReference type="GO" id="GO:0051082">
    <property type="term" value="F:unfolded protein binding"/>
    <property type="evidence" value="ECO:0007669"/>
    <property type="project" value="InterPro"/>
</dbReference>
<dbReference type="GO" id="GO:0050821">
    <property type="term" value="P:protein stabilization"/>
    <property type="evidence" value="ECO:0007669"/>
    <property type="project" value="TreeGrafter"/>
</dbReference>
<dbReference type="InterPro" id="IPR024930">
    <property type="entry name" value="Skp_dom_sf"/>
</dbReference>
<evidence type="ECO:0000256" key="2">
    <source>
        <dbReference type="ARBA" id="ARBA00022729"/>
    </source>
</evidence>
<gene>
    <name evidence="4" type="ORF">EIC27_01085</name>
</gene>
<dbReference type="SUPFAM" id="SSF111384">
    <property type="entry name" value="OmpH-like"/>
    <property type="match status" value="1"/>
</dbReference>
<protein>
    <submittedName>
        <fullName evidence="4">OmpH family outer membrane protein</fullName>
    </submittedName>
</protein>
<proteinExistence type="inferred from homology"/>
<dbReference type="Gene3D" id="3.30.910.20">
    <property type="entry name" value="Skp domain"/>
    <property type="match status" value="1"/>
</dbReference>
<evidence type="ECO:0000256" key="1">
    <source>
        <dbReference type="ARBA" id="ARBA00009091"/>
    </source>
</evidence>
<evidence type="ECO:0000313" key="5">
    <source>
        <dbReference type="Proteomes" id="UP000279470"/>
    </source>
</evidence>
<dbReference type="PANTHER" id="PTHR35089">
    <property type="entry name" value="CHAPERONE PROTEIN SKP"/>
    <property type="match status" value="1"/>
</dbReference>
<feature type="chain" id="PRO_5019478515" evidence="3">
    <location>
        <begin position="22"/>
        <end position="183"/>
    </location>
</feature>
<keyword evidence="5" id="KW-1185">Reference proteome</keyword>